<dbReference type="InterPro" id="IPR027417">
    <property type="entry name" value="P-loop_NTPase"/>
</dbReference>
<evidence type="ECO:0000313" key="7">
    <source>
        <dbReference type="Proteomes" id="UP000185183"/>
    </source>
</evidence>
<evidence type="ECO:0000313" key="6">
    <source>
        <dbReference type="EMBL" id="SHW82929.1"/>
    </source>
</evidence>
<dbReference type="EMBL" id="FSFA01000001">
    <property type="protein sequence ID" value="SHW82929.1"/>
    <property type="molecule type" value="Genomic_DNA"/>
</dbReference>
<dbReference type="Proteomes" id="UP000185183">
    <property type="component" value="Unassembled WGS sequence"/>
</dbReference>
<dbReference type="PANTHER" id="PTHR22683">
    <property type="entry name" value="SPORULATION PROTEIN RELATED"/>
    <property type="match status" value="1"/>
</dbReference>
<dbReference type="Pfam" id="PF01580">
    <property type="entry name" value="FtsK_SpoIIIE"/>
    <property type="match status" value="2"/>
</dbReference>
<keyword evidence="2 3" id="KW-0067">ATP-binding</keyword>
<protein>
    <submittedName>
        <fullName evidence="6">DNA segregation ATPase, FtsK/SpoIIIE family</fullName>
    </submittedName>
</protein>
<evidence type="ECO:0000256" key="2">
    <source>
        <dbReference type="ARBA" id="ARBA00022840"/>
    </source>
</evidence>
<proteinExistence type="predicted"/>
<organism evidence="6 7">
    <name type="scientific">Mycobacteroides abscessus subsp. bolletii</name>
    <dbReference type="NCBI Taxonomy" id="319705"/>
    <lineage>
        <taxon>Bacteria</taxon>
        <taxon>Bacillati</taxon>
        <taxon>Actinomycetota</taxon>
        <taxon>Actinomycetes</taxon>
        <taxon>Mycobacteriales</taxon>
        <taxon>Mycobacteriaceae</taxon>
        <taxon>Mycobacteroides</taxon>
        <taxon>Mycobacteroides abscessus</taxon>
    </lineage>
</organism>
<feature type="transmembrane region" description="Helical" evidence="4">
    <location>
        <begin position="36"/>
        <end position="57"/>
    </location>
</feature>
<dbReference type="RefSeq" id="WP_074337664.1">
    <property type="nucleotide sequence ID" value="NZ_FSCP01000001.1"/>
</dbReference>
<dbReference type="InterPro" id="IPR050206">
    <property type="entry name" value="FtsK/SpoIIIE/SftA"/>
</dbReference>
<dbReference type="InterPro" id="IPR003593">
    <property type="entry name" value="AAA+_ATPase"/>
</dbReference>
<feature type="domain" description="FtsK" evidence="5">
    <location>
        <begin position="835"/>
        <end position="1033"/>
    </location>
</feature>
<feature type="domain" description="FtsK" evidence="5">
    <location>
        <begin position="476"/>
        <end position="680"/>
    </location>
</feature>
<gene>
    <name evidence="6" type="primary">eccCa1_2</name>
    <name evidence="6" type="ORF">SAMEA2275694_00301</name>
</gene>
<keyword evidence="4" id="KW-0812">Transmembrane</keyword>
<dbReference type="GO" id="GO:0003677">
    <property type="term" value="F:DNA binding"/>
    <property type="evidence" value="ECO:0007669"/>
    <property type="project" value="InterPro"/>
</dbReference>
<keyword evidence="4" id="KW-0472">Membrane</keyword>
<name>A0A9Q7SAB0_9MYCO</name>
<accession>A0A9Q7SAB0</accession>
<dbReference type="SMART" id="SM00382">
    <property type="entry name" value="AAA"/>
    <property type="match status" value="2"/>
</dbReference>
<dbReference type="InterPro" id="IPR002543">
    <property type="entry name" value="FtsK_dom"/>
</dbReference>
<dbReference type="GO" id="GO:0005524">
    <property type="term" value="F:ATP binding"/>
    <property type="evidence" value="ECO:0007669"/>
    <property type="project" value="UniProtKB-UniRule"/>
</dbReference>
<dbReference type="SUPFAM" id="SSF52540">
    <property type="entry name" value="P-loop containing nucleoside triphosphate hydrolases"/>
    <property type="match status" value="1"/>
</dbReference>
<feature type="transmembrane region" description="Helical" evidence="4">
    <location>
        <begin position="64"/>
        <end position="83"/>
    </location>
</feature>
<sequence length="1426" mass="158302">MFTVFRAPPRESVQLSPTGVQIKEPLGLPAPDKRPIWLRAMPLIMVAAMIGMVVMSLVTGQRAIVTMLSSMPLMLMMPLMYAMQMRNQGSSSGGDIDQEIEEYDLELRERRFEIYDQGRAMHDLRTMCFPHPADLLSLVGTHEMWQADRNLDIGRVVAPADESDPDVKNLTSNPYLRARVGIGVAPLYPKLIQADDVVPEMQEPATMVRYDRATKTLSVVANLPIDVQLNEFPAYAMRGDEEGRLGLVRAMLMSLAFNHRPSDLNIGVVTNDPKTWEWVKWLPHTEDVTRVEKGLGARLLTWRSLDEFAAMHAAQIERMRNEDSDERPPHLLLIIDLPDAMVSWPANISGGVNGMTWFVVRYGQDLVTDPVKMKSRILLKDGRVSTVDDYDAAAADSVTIAQAEVFARAMYKWRPRNYGVNGAVVDDRPDHIPDFFEVLEIGDIETHDLIEVWKRNAYTDEIKVPFGYYRKGDELTSELTYLNFYEENRDGNGPHGAVAGRTGSGKSYFLRAIVLALIAMYGPDKVALILADFKGGATFLGMDGLPHVVASISNLENTMELVDRLGAVINGEVNRREEFITTEKGCKDIFDYREQQKKHPNDPSWPPLPDLIVIIDEFGEFLKERPGYLDLLIRVGRVGRSLGMHLVMCSQFINKDVIGDLFEHLSFRYSLSVNSASYSIAMLGTDDAATMVGKKGGLKGKILRKFTTDAAPVEVAAFHHEAPYIRRTVTERARSRADGSGAVAEPVVPFTLFTTRGFTPEVEEDTVEVTEEQFGEKMADVLLEKASRLSDMRTLDLWKPSLREPLSLPTLNLTREVKGLKIRVGDLDAPEKHTRLPWFMDFGGNIPHQVIAGAGKSGRTTLLQTLVVCGCIQHGPERLAFMLADYGTGKLGEVKDSPNVAAYARPEDDETTARILGEASRLIEVRRREMVDRQASSVDAYLASKANAPVADDPYGYVIVAIDGIGGFLGEKDDRAVRAQLLRPILDKGAAVGVHLVYTADSGGSGNAGNVTHYTAEVNGGVQLPSTDYAGAKVSSEVRFTLSERIPVDQPGRSLDPLTLLQCRTAVPIFREIEEDGYVKGMKDFKIHDHGEEIRNLCLHLSAELAEQRVVRVLPADPVIDYEQVWSAFAPLSDKDRHPVNTIIPLGVRMDTLSLAPVPNFSQNLLVYSEKGAGKTNLLRSVMESVMRQFTPKDAIIIVIDPLRQHLGERDRLYERGFVKPAKFREVERDGAMVRERIRPPGYVTSAEDIADTAEMLVKLMGSRRPTDDATAEQLSSRTFFTGPEVYVFVDNFANMSKGHSAKSVFDEVRYGGVSVSELLATGTDLGVHFIVSDSSSGFAGRVKSSEFLVALRENMMAPILQLASPPSSGDPIGQAYHLKPMRWRAGQGRIIVDADDYVMVQTARIDVDAVARRLQQEQQALRQSA</sequence>
<evidence type="ECO:0000256" key="4">
    <source>
        <dbReference type="SAM" id="Phobius"/>
    </source>
</evidence>
<feature type="binding site" evidence="3">
    <location>
        <begin position="1169"/>
        <end position="1176"/>
    </location>
    <ligand>
        <name>ATP</name>
        <dbReference type="ChEBI" id="CHEBI:30616"/>
    </ligand>
</feature>
<evidence type="ECO:0000256" key="1">
    <source>
        <dbReference type="ARBA" id="ARBA00022741"/>
    </source>
</evidence>
<keyword evidence="4" id="KW-1133">Transmembrane helix</keyword>
<evidence type="ECO:0000256" key="3">
    <source>
        <dbReference type="PROSITE-ProRule" id="PRU00289"/>
    </source>
</evidence>
<keyword evidence="1 3" id="KW-0547">Nucleotide-binding</keyword>
<dbReference type="PANTHER" id="PTHR22683:SF1">
    <property type="entry name" value="TYPE VII SECRETION SYSTEM PROTEIN ESSC"/>
    <property type="match status" value="1"/>
</dbReference>
<comment type="caution">
    <text evidence="6">The sequence shown here is derived from an EMBL/GenBank/DDBJ whole genome shotgun (WGS) entry which is preliminary data.</text>
</comment>
<feature type="binding site" evidence="3">
    <location>
        <begin position="853"/>
        <end position="860"/>
    </location>
    <ligand>
        <name>ATP</name>
        <dbReference type="ChEBI" id="CHEBI:30616"/>
    </ligand>
</feature>
<evidence type="ECO:0000259" key="5">
    <source>
        <dbReference type="PROSITE" id="PS50901"/>
    </source>
</evidence>
<reference evidence="6 7" key="1">
    <citation type="submission" date="2016-11" db="EMBL/GenBank/DDBJ databases">
        <authorList>
            <consortium name="Pathogen Informatics"/>
        </authorList>
    </citation>
    <scope>NUCLEOTIDE SEQUENCE [LARGE SCALE GENOMIC DNA]</scope>
    <source>
        <strain evidence="6 7">968</strain>
    </source>
</reference>
<feature type="domain" description="FtsK" evidence="5">
    <location>
        <begin position="1150"/>
        <end position="1371"/>
    </location>
</feature>
<dbReference type="Gene3D" id="3.40.50.300">
    <property type="entry name" value="P-loop containing nucleotide triphosphate hydrolases"/>
    <property type="match status" value="4"/>
</dbReference>
<feature type="binding site" evidence="3">
    <location>
        <begin position="500"/>
        <end position="507"/>
    </location>
    <ligand>
        <name>ATP</name>
        <dbReference type="ChEBI" id="CHEBI:30616"/>
    </ligand>
</feature>
<dbReference type="PROSITE" id="PS50901">
    <property type="entry name" value="FTSK"/>
    <property type="match status" value="3"/>
</dbReference>